<evidence type="ECO:0000313" key="2">
    <source>
        <dbReference type="Proteomes" id="UP000813462"/>
    </source>
</evidence>
<comment type="caution">
    <text evidence="1">The sequence shown here is derived from an EMBL/GenBank/DDBJ whole genome shotgun (WGS) entry which is preliminary data.</text>
</comment>
<organism evidence="1 2">
    <name type="scientific">Ziziphus jujuba var. spinosa</name>
    <dbReference type="NCBI Taxonomy" id="714518"/>
    <lineage>
        <taxon>Eukaryota</taxon>
        <taxon>Viridiplantae</taxon>
        <taxon>Streptophyta</taxon>
        <taxon>Embryophyta</taxon>
        <taxon>Tracheophyta</taxon>
        <taxon>Spermatophyta</taxon>
        <taxon>Magnoliopsida</taxon>
        <taxon>eudicotyledons</taxon>
        <taxon>Gunneridae</taxon>
        <taxon>Pentapetalae</taxon>
        <taxon>rosids</taxon>
        <taxon>fabids</taxon>
        <taxon>Rosales</taxon>
        <taxon>Rhamnaceae</taxon>
        <taxon>Paliureae</taxon>
        <taxon>Ziziphus</taxon>
    </lineage>
</organism>
<dbReference type="Proteomes" id="UP000813462">
    <property type="component" value="Unassembled WGS sequence"/>
</dbReference>
<protein>
    <submittedName>
        <fullName evidence="1">Uncharacterized protein</fullName>
    </submittedName>
</protein>
<reference evidence="1" key="1">
    <citation type="journal article" date="2021" name="Front. Plant Sci.">
        <title>Chromosome-Scale Genome Assembly for Chinese Sour Jujube and Insights Into Its Genome Evolution and Domestication Signature.</title>
        <authorList>
            <person name="Shen L.-Y."/>
            <person name="Luo H."/>
            <person name="Wang X.-L."/>
            <person name="Wang X.-M."/>
            <person name="Qiu X.-J."/>
            <person name="Liu H."/>
            <person name="Zhou S.-S."/>
            <person name="Jia K.-H."/>
            <person name="Nie S."/>
            <person name="Bao Y.-T."/>
            <person name="Zhang R.-G."/>
            <person name="Yun Q.-Z."/>
            <person name="Chai Y.-H."/>
            <person name="Lu J.-Y."/>
            <person name="Li Y."/>
            <person name="Zhao S.-W."/>
            <person name="Mao J.-F."/>
            <person name="Jia S.-G."/>
            <person name="Mao Y.-M."/>
        </authorList>
    </citation>
    <scope>NUCLEOTIDE SEQUENCE</scope>
    <source>
        <strain evidence="1">AT0</strain>
        <tissue evidence="1">Leaf</tissue>
    </source>
</reference>
<accession>A0A978V8D5</accession>
<gene>
    <name evidence="1" type="ORF">FEM48_Zijuj06G0090700</name>
</gene>
<evidence type="ECO:0000313" key="1">
    <source>
        <dbReference type="EMBL" id="KAH7524170.1"/>
    </source>
</evidence>
<sequence length="98" mass="11426">MKLMRAYLSSGVQADERFWSCSVNGLMIILKITSPPKAMVFEWLVRLWAWIKMAKLIGSQCAAIRDIEDEKNIEFDIPKSSRSLLTDLFSIFCWKLFF</sequence>
<dbReference type="EMBL" id="JAEACU010000006">
    <property type="protein sequence ID" value="KAH7524170.1"/>
    <property type="molecule type" value="Genomic_DNA"/>
</dbReference>
<name>A0A978V8D5_ZIZJJ</name>
<proteinExistence type="predicted"/>
<dbReference type="AlphaFoldDB" id="A0A978V8D5"/>